<dbReference type="Pfam" id="PF06585">
    <property type="entry name" value="JHBP"/>
    <property type="match status" value="1"/>
</dbReference>
<dbReference type="Gene3D" id="3.15.10.30">
    <property type="entry name" value="Haemolymph juvenile hormone binding protein"/>
    <property type="match status" value="1"/>
</dbReference>
<dbReference type="OrthoDB" id="8191090at2759"/>
<organism evidence="1 2">
    <name type="scientific">Aphis craccivora</name>
    <name type="common">Cowpea aphid</name>
    <dbReference type="NCBI Taxonomy" id="307492"/>
    <lineage>
        <taxon>Eukaryota</taxon>
        <taxon>Metazoa</taxon>
        <taxon>Ecdysozoa</taxon>
        <taxon>Arthropoda</taxon>
        <taxon>Hexapoda</taxon>
        <taxon>Insecta</taxon>
        <taxon>Pterygota</taxon>
        <taxon>Neoptera</taxon>
        <taxon>Paraneoptera</taxon>
        <taxon>Hemiptera</taxon>
        <taxon>Sternorrhyncha</taxon>
        <taxon>Aphidomorpha</taxon>
        <taxon>Aphidoidea</taxon>
        <taxon>Aphididae</taxon>
        <taxon>Aphidini</taxon>
        <taxon>Aphis</taxon>
        <taxon>Aphis</taxon>
    </lineage>
</organism>
<dbReference type="AlphaFoldDB" id="A0A6G0Z8I6"/>
<evidence type="ECO:0000313" key="2">
    <source>
        <dbReference type="Proteomes" id="UP000478052"/>
    </source>
</evidence>
<evidence type="ECO:0000313" key="1">
    <source>
        <dbReference type="EMBL" id="KAF0766860.1"/>
    </source>
</evidence>
<dbReference type="EMBL" id="VUJU01001088">
    <property type="protein sequence ID" value="KAF0766860.1"/>
    <property type="molecule type" value="Genomic_DNA"/>
</dbReference>
<feature type="non-terminal residue" evidence="1">
    <location>
        <position position="1"/>
    </location>
</feature>
<sequence length="278" mass="30967">DCALYCTTSFSQRSSAEPHKSSTAILHQTTRNMFSTKFLIAFALYSLVLDTASGKPFIDGLTACKRSDPMLNDCLLNMLKQTKPQLMQGNPELNLPPLDPVHIPRVSVYKSTQEIRVAGELSNLTAKGASSITFKALKVNLRENTWDMTIAVPFITFVTDFNLNVTLKIIPMPVFGKGMCNGKISHSVVRFHAKTEEKNGKLKLNDIKINLNLGDVDAHIIKSHNQALAQTTSQFFNSNKRMILDLVTPVAEDVVRQMLLRYGNRILSTVEITDLLID</sequence>
<dbReference type="SMART" id="SM00700">
    <property type="entry name" value="JHBP"/>
    <property type="match status" value="1"/>
</dbReference>
<accession>A0A6G0Z8I6</accession>
<dbReference type="InterPro" id="IPR010562">
    <property type="entry name" value="Haemolymph_juvenile_hormone-bd"/>
</dbReference>
<dbReference type="GO" id="GO:0005615">
    <property type="term" value="C:extracellular space"/>
    <property type="evidence" value="ECO:0007669"/>
    <property type="project" value="TreeGrafter"/>
</dbReference>
<protein>
    <recommendedName>
        <fullName evidence="3">Protein takeout-like</fullName>
    </recommendedName>
</protein>
<evidence type="ECO:0008006" key="3">
    <source>
        <dbReference type="Google" id="ProtNLM"/>
    </source>
</evidence>
<reference evidence="1 2" key="1">
    <citation type="submission" date="2019-08" db="EMBL/GenBank/DDBJ databases">
        <title>Whole genome of Aphis craccivora.</title>
        <authorList>
            <person name="Voronova N.V."/>
            <person name="Shulinski R.S."/>
            <person name="Bandarenka Y.V."/>
            <person name="Zhorov D.G."/>
            <person name="Warner D."/>
        </authorList>
    </citation>
    <scope>NUCLEOTIDE SEQUENCE [LARGE SCALE GENOMIC DNA]</scope>
    <source>
        <strain evidence="1">180601</strain>
        <tissue evidence="1">Whole Body</tissue>
    </source>
</reference>
<keyword evidence="2" id="KW-1185">Reference proteome</keyword>
<gene>
    <name evidence="1" type="ORF">FWK35_00012174</name>
</gene>
<dbReference type="Proteomes" id="UP000478052">
    <property type="component" value="Unassembled WGS sequence"/>
</dbReference>
<name>A0A6G0Z8I6_APHCR</name>
<dbReference type="InterPro" id="IPR038606">
    <property type="entry name" value="To_sf"/>
</dbReference>
<dbReference type="PANTHER" id="PTHR11008">
    <property type="entry name" value="PROTEIN TAKEOUT-LIKE PROTEIN"/>
    <property type="match status" value="1"/>
</dbReference>
<comment type="caution">
    <text evidence="1">The sequence shown here is derived from an EMBL/GenBank/DDBJ whole genome shotgun (WGS) entry which is preliminary data.</text>
</comment>
<proteinExistence type="predicted"/>
<dbReference type="PANTHER" id="PTHR11008:SF14">
    <property type="entry name" value="CIRCADIAN CLOCK-CONTROLLED PROTEIN-LIKE PROTEIN"/>
    <property type="match status" value="1"/>
</dbReference>